<dbReference type="InterPro" id="IPR008509">
    <property type="entry name" value="MOT2/MFSD5"/>
</dbReference>
<keyword evidence="17" id="KW-0862">Zinc</keyword>
<dbReference type="InterPro" id="IPR036259">
    <property type="entry name" value="MFS_trans_sf"/>
</dbReference>
<keyword evidence="22" id="KW-0406">Ion transport</keyword>
<feature type="compositionally biased region" description="Basic and acidic residues" evidence="30">
    <location>
        <begin position="63"/>
        <end position="76"/>
    </location>
</feature>
<evidence type="ECO:0000256" key="2">
    <source>
        <dbReference type="ARBA" id="ARBA00003019"/>
    </source>
</evidence>
<evidence type="ECO:0000259" key="32">
    <source>
        <dbReference type="Pfam" id="PF01207"/>
    </source>
</evidence>
<evidence type="ECO:0000256" key="13">
    <source>
        <dbReference type="ARBA" id="ARBA00022694"/>
    </source>
</evidence>
<feature type="transmembrane region" description="Helical" evidence="31">
    <location>
        <begin position="473"/>
        <end position="494"/>
    </location>
</feature>
<dbReference type="PANTHER" id="PTHR23516">
    <property type="entry name" value="SAM (S-ADENOSYL METHIONINE) TRANSPORTER"/>
    <property type="match status" value="1"/>
</dbReference>
<dbReference type="OrthoDB" id="259935at2759"/>
<dbReference type="CDD" id="cd02801">
    <property type="entry name" value="DUS_like_FMN"/>
    <property type="match status" value="1"/>
</dbReference>
<evidence type="ECO:0000256" key="27">
    <source>
        <dbReference type="ARBA" id="ARBA00048342"/>
    </source>
</evidence>
<feature type="transmembrane region" description="Helical" evidence="31">
    <location>
        <begin position="554"/>
        <end position="581"/>
    </location>
</feature>
<evidence type="ECO:0000313" key="33">
    <source>
        <dbReference type="EMBL" id="PXF49861.1"/>
    </source>
</evidence>
<comment type="subcellular location">
    <subcellularLocation>
        <location evidence="3">Cell membrane</location>
        <topology evidence="3">Multi-pass membrane protein</topology>
    </subcellularLocation>
</comment>
<keyword evidence="13" id="KW-0819">tRNA processing</keyword>
<dbReference type="Gene3D" id="3.20.20.70">
    <property type="entry name" value="Aldolase class I"/>
    <property type="match status" value="1"/>
</dbReference>
<feature type="transmembrane region" description="Helical" evidence="31">
    <location>
        <begin position="602"/>
        <end position="619"/>
    </location>
</feature>
<evidence type="ECO:0000256" key="28">
    <source>
        <dbReference type="ARBA" id="ARBA00049447"/>
    </source>
</evidence>
<feature type="compositionally biased region" description="Polar residues" evidence="30">
    <location>
        <begin position="9"/>
        <end position="23"/>
    </location>
</feature>
<keyword evidence="16" id="KW-0863">Zinc-finger</keyword>
<evidence type="ECO:0000256" key="21">
    <source>
        <dbReference type="ARBA" id="ARBA00023027"/>
    </source>
</evidence>
<accession>A0A2V3J610</accession>
<feature type="transmembrane region" description="Helical" evidence="31">
    <location>
        <begin position="764"/>
        <end position="786"/>
    </location>
</feature>
<dbReference type="GO" id="GO:0006811">
    <property type="term" value="P:monoatomic ion transport"/>
    <property type="evidence" value="ECO:0007669"/>
    <property type="project" value="UniProtKB-KW"/>
</dbReference>
<feature type="transmembrane region" description="Helical" evidence="31">
    <location>
        <begin position="740"/>
        <end position="758"/>
    </location>
</feature>
<evidence type="ECO:0000256" key="10">
    <source>
        <dbReference type="ARBA" id="ARBA00022643"/>
    </source>
</evidence>
<dbReference type="PANTHER" id="PTHR23516:SF1">
    <property type="entry name" value="MOLYBDATE-ANION TRANSPORTER"/>
    <property type="match status" value="1"/>
</dbReference>
<evidence type="ECO:0000256" key="11">
    <source>
        <dbReference type="ARBA" id="ARBA00022664"/>
    </source>
</evidence>
<evidence type="ECO:0000256" key="6">
    <source>
        <dbReference type="ARBA" id="ARBA00021242"/>
    </source>
</evidence>
<evidence type="ECO:0000256" key="24">
    <source>
        <dbReference type="ARBA" id="ARBA00030646"/>
    </source>
</evidence>
<comment type="catalytic activity">
    <reaction evidence="28">
        <text>a 5,6-dihydrouridine in mRNA + NADP(+) = a uridine in mRNA + NADPH + H(+)</text>
        <dbReference type="Rhea" id="RHEA:69855"/>
        <dbReference type="Rhea" id="RHEA-COMP:14658"/>
        <dbReference type="Rhea" id="RHEA-COMP:17789"/>
        <dbReference type="ChEBI" id="CHEBI:15378"/>
        <dbReference type="ChEBI" id="CHEBI:57783"/>
        <dbReference type="ChEBI" id="CHEBI:58349"/>
        <dbReference type="ChEBI" id="CHEBI:65315"/>
        <dbReference type="ChEBI" id="CHEBI:74443"/>
    </reaction>
    <physiologicalReaction direction="right-to-left" evidence="28">
        <dbReference type="Rhea" id="RHEA:69857"/>
    </physiologicalReaction>
</comment>
<proteinExistence type="inferred from homology"/>
<feature type="transmembrane region" description="Helical" evidence="31">
    <location>
        <begin position="714"/>
        <end position="733"/>
    </location>
</feature>
<protein>
    <recommendedName>
        <fullName evidence="6">Molybdate-anion transporter</fullName>
        <ecNumber evidence="5">1.3.1.89</ecNumber>
    </recommendedName>
    <alternativeName>
        <fullName evidence="24">Major facilitator superfamily domain-containing protein 5</fullName>
    </alternativeName>
    <alternativeName>
        <fullName evidence="25">Molybdate transporter 2 homolog</fullName>
    </alternativeName>
</protein>
<dbReference type="AlphaFoldDB" id="A0A2V3J610"/>
<keyword evidence="19 31" id="KW-1133">Transmembrane helix</keyword>
<dbReference type="GO" id="GO:0015098">
    <property type="term" value="F:molybdate ion transmembrane transporter activity"/>
    <property type="evidence" value="ECO:0007669"/>
    <property type="project" value="InterPro"/>
</dbReference>
<evidence type="ECO:0000256" key="15">
    <source>
        <dbReference type="ARBA" id="ARBA00022737"/>
    </source>
</evidence>
<dbReference type="FunFam" id="3.20.20.70:FF:000067">
    <property type="entry name" value="tRNA-dihydrouridine(47) synthase [NAD(P)(+)]"/>
    <property type="match status" value="1"/>
</dbReference>
<evidence type="ECO:0000256" key="14">
    <source>
        <dbReference type="ARBA" id="ARBA00022723"/>
    </source>
</evidence>
<keyword evidence="14" id="KW-0479">Metal-binding</keyword>
<evidence type="ECO:0000256" key="12">
    <source>
        <dbReference type="ARBA" id="ARBA00022692"/>
    </source>
</evidence>
<evidence type="ECO:0000256" key="8">
    <source>
        <dbReference type="ARBA" id="ARBA00022475"/>
    </source>
</evidence>
<dbReference type="EC" id="1.3.1.89" evidence="5"/>
<keyword evidence="11" id="KW-0507">mRNA processing</keyword>
<dbReference type="GO" id="GO:0006397">
    <property type="term" value="P:mRNA processing"/>
    <property type="evidence" value="ECO:0007669"/>
    <property type="project" value="UniProtKB-KW"/>
</dbReference>
<evidence type="ECO:0000256" key="30">
    <source>
        <dbReference type="SAM" id="MobiDB-lite"/>
    </source>
</evidence>
<evidence type="ECO:0000256" key="16">
    <source>
        <dbReference type="ARBA" id="ARBA00022771"/>
    </source>
</evidence>
<keyword evidence="7" id="KW-0813">Transport</keyword>
<evidence type="ECO:0000256" key="25">
    <source>
        <dbReference type="ARBA" id="ARBA00032555"/>
    </source>
</evidence>
<feature type="transmembrane region" description="Helical" evidence="31">
    <location>
        <begin position="798"/>
        <end position="816"/>
    </location>
</feature>
<evidence type="ECO:0000256" key="31">
    <source>
        <dbReference type="SAM" id="Phobius"/>
    </source>
</evidence>
<keyword evidence="10" id="KW-0288">FMN</keyword>
<evidence type="ECO:0000256" key="19">
    <source>
        <dbReference type="ARBA" id="ARBA00022989"/>
    </source>
</evidence>
<evidence type="ECO:0000256" key="9">
    <source>
        <dbReference type="ARBA" id="ARBA00022630"/>
    </source>
</evidence>
<keyword evidence="23 31" id="KW-0472">Membrane</keyword>
<dbReference type="Gene3D" id="1.20.1250.20">
    <property type="entry name" value="MFS general substrate transporter like domains"/>
    <property type="match status" value="1"/>
</dbReference>
<feature type="region of interest" description="Disordered" evidence="30">
    <location>
        <begin position="1"/>
        <end position="76"/>
    </location>
</feature>
<keyword evidence="12 31" id="KW-0812">Transmembrane</keyword>
<dbReference type="Pfam" id="PF05631">
    <property type="entry name" value="MFS_5"/>
    <property type="match status" value="1"/>
</dbReference>
<evidence type="ECO:0000256" key="7">
    <source>
        <dbReference type="ARBA" id="ARBA00022448"/>
    </source>
</evidence>
<feature type="transmembrane region" description="Helical" evidence="31">
    <location>
        <begin position="625"/>
        <end position="646"/>
    </location>
</feature>
<feature type="transmembrane region" description="Helical" evidence="31">
    <location>
        <begin position="822"/>
        <end position="838"/>
    </location>
</feature>
<reference evidence="33 34" key="1">
    <citation type="journal article" date="2018" name="Mol. Biol. Evol.">
        <title>Analysis of the draft genome of the red seaweed Gracilariopsis chorda provides insights into genome size evolution in Rhodophyta.</title>
        <authorList>
            <person name="Lee J."/>
            <person name="Yang E.C."/>
            <person name="Graf L."/>
            <person name="Yang J.H."/>
            <person name="Qiu H."/>
            <person name="Zel Zion U."/>
            <person name="Chan C.X."/>
            <person name="Stephens T.G."/>
            <person name="Weber A.P.M."/>
            <person name="Boo G.H."/>
            <person name="Boo S.M."/>
            <person name="Kim K.M."/>
            <person name="Shin Y."/>
            <person name="Jung M."/>
            <person name="Lee S.J."/>
            <person name="Yim H.S."/>
            <person name="Lee J.H."/>
            <person name="Bhattacharya D."/>
            <person name="Yoon H.S."/>
        </authorList>
    </citation>
    <scope>NUCLEOTIDE SEQUENCE [LARGE SCALE GENOMIC DNA]</scope>
    <source>
        <strain evidence="33 34">SKKU-2015</strain>
        <tissue evidence="33">Whole body</tissue>
    </source>
</reference>
<comment type="similarity">
    <text evidence="4">Belongs to the Dus family. Dus3 subfamily.</text>
</comment>
<comment type="cofactor">
    <cofactor evidence="1">
        <name>FMN</name>
        <dbReference type="ChEBI" id="CHEBI:58210"/>
    </cofactor>
</comment>
<keyword evidence="34" id="KW-1185">Reference proteome</keyword>
<keyword evidence="21" id="KW-0520">NAD</keyword>
<sequence length="873" mass="97512">MGSFLSKPAQPSSNQQQLTTANHPSRKRSVAPHPDTTPTKKRRPSVHNPAQNSAVVAPINAKPAERRQLEDREEDIRSTVAVDAPVKSQHLLRVRRAHDGTLSLDTGGVPLYSPQFFDNLFESARVRLPTTDTLSARLAMRDDQLNFLDFGLRKRLRKRNVDLPRSKQLFPQWNEQRFEAGTLEGAIGIPDTTRIDMRGKLYLAPLTTVGNLPFRRLCKRLGADVTCGEMALAANLLQGQNSEWALLRRHKSEDVFGVQIAGSNVETVSRAAELVARECEIDFLELNAGCPIDIVFNKGAGCSLMQRRSKFRKMVWGVSNVMDVPLGVKIRTGVSTRSRNAHELIPDLAAAGAGWVTVHGRSRKQRYSKLADWGYIMNECAPAARRAGVPLLGNGDVYNWRDAVRFFEGEEYDGCGVDSVMIARGALIKPWLFTEIKERRCWDIRSTERLELYKEYIQADADHSFRSFQANYLLVYLLAVAADWVQGPYVYALYSHYGFAKTHIARLYIAGFASSAVFGTFVASVADKFGRRNNALVYCLTYVLSCATKHSSNFWMLLLGRLLGGVAYSILFSAFEAWMVYEHHHRGFDSSQLGITFARAQFGNGIIAIASGQVAGWFAHHYGKVMPFDVSIVVLLVLALILATTWTENYGDAQQSVRGGFARAWTSLLSDEKIVLLGVSQAAFEGAMYTFTFVWTPALQTAEGQVGEIPHGTIFSTFMAATMIGSNLFAYWQRHMKVELLMRNVFIVAAVVFMVTTISDEIEVVYGGFFVFEILCGIYFPGMATMRAPYIPEESRSALLNFFRIPLNLIVVVALYEDLEVRTVFALCACLMIIAVISQQRLMRLVRYAPCEEGDVEEAASCKTSKNDDEDHC</sequence>
<dbReference type="InterPro" id="IPR013785">
    <property type="entry name" value="Aldolase_TIM"/>
</dbReference>
<dbReference type="GO" id="GO:0008270">
    <property type="term" value="F:zinc ion binding"/>
    <property type="evidence" value="ECO:0007669"/>
    <property type="project" value="UniProtKB-KW"/>
</dbReference>
<comment type="catalytic activity">
    <reaction evidence="27">
        <text>a 5,6-dihydrouridine in mRNA + NAD(+) = a uridine in mRNA + NADH + H(+)</text>
        <dbReference type="Rhea" id="RHEA:69851"/>
        <dbReference type="Rhea" id="RHEA-COMP:14658"/>
        <dbReference type="Rhea" id="RHEA-COMP:17789"/>
        <dbReference type="ChEBI" id="CHEBI:15378"/>
        <dbReference type="ChEBI" id="CHEBI:57540"/>
        <dbReference type="ChEBI" id="CHEBI:57945"/>
        <dbReference type="ChEBI" id="CHEBI:65315"/>
        <dbReference type="ChEBI" id="CHEBI:74443"/>
    </reaction>
    <physiologicalReaction direction="right-to-left" evidence="27">
        <dbReference type="Rhea" id="RHEA:69853"/>
    </physiologicalReaction>
</comment>
<evidence type="ECO:0000256" key="22">
    <source>
        <dbReference type="ARBA" id="ARBA00023065"/>
    </source>
</evidence>
<keyword evidence="8" id="KW-1003">Cell membrane</keyword>
<dbReference type="SUPFAM" id="SSF103473">
    <property type="entry name" value="MFS general substrate transporter"/>
    <property type="match status" value="1"/>
</dbReference>
<keyword evidence="20" id="KW-0560">Oxidoreductase</keyword>
<evidence type="ECO:0000256" key="18">
    <source>
        <dbReference type="ARBA" id="ARBA00022857"/>
    </source>
</evidence>
<keyword evidence="9" id="KW-0285">Flavoprotein</keyword>
<evidence type="ECO:0000256" key="3">
    <source>
        <dbReference type="ARBA" id="ARBA00004651"/>
    </source>
</evidence>
<evidence type="ECO:0000256" key="1">
    <source>
        <dbReference type="ARBA" id="ARBA00001917"/>
    </source>
</evidence>
<dbReference type="InterPro" id="IPR035587">
    <property type="entry name" value="DUS-like_FMN-bd"/>
</dbReference>
<keyword evidence="18" id="KW-0521">NADP</keyword>
<evidence type="ECO:0000256" key="29">
    <source>
        <dbReference type="ARBA" id="ARBA00049513"/>
    </source>
</evidence>
<dbReference type="GO" id="GO:0005886">
    <property type="term" value="C:plasma membrane"/>
    <property type="evidence" value="ECO:0007669"/>
    <property type="project" value="UniProtKB-SubCell"/>
</dbReference>
<dbReference type="SUPFAM" id="SSF51395">
    <property type="entry name" value="FMN-linked oxidoreductases"/>
    <property type="match status" value="1"/>
</dbReference>
<dbReference type="GO" id="GO:0102265">
    <property type="term" value="F:tRNA-dihydrouridine47 synthase activity"/>
    <property type="evidence" value="ECO:0007669"/>
    <property type="project" value="UniProtKB-EC"/>
</dbReference>
<dbReference type="Pfam" id="PF01207">
    <property type="entry name" value="Dus"/>
    <property type="match status" value="1"/>
</dbReference>
<evidence type="ECO:0000256" key="23">
    <source>
        <dbReference type="ARBA" id="ARBA00023136"/>
    </source>
</evidence>
<comment type="caution">
    <text evidence="33">The sequence shown here is derived from an EMBL/GenBank/DDBJ whole genome shotgun (WGS) entry which is preliminary data.</text>
</comment>
<comment type="function">
    <text evidence="2">Mediates high-affinity intracellular uptake of the rare oligo-element molybdenum.</text>
</comment>
<feature type="domain" description="DUS-like FMN-binding" evidence="32">
    <location>
        <begin position="203"/>
        <end position="439"/>
    </location>
</feature>
<comment type="catalytic activity">
    <reaction evidence="29">
        <text>5,6-dihydrouridine(47) in tRNA + NADP(+) = uridine(47) in tRNA + NADPH + H(+)</text>
        <dbReference type="Rhea" id="RHEA:53360"/>
        <dbReference type="Rhea" id="RHEA-COMP:13539"/>
        <dbReference type="Rhea" id="RHEA-COMP:13540"/>
        <dbReference type="ChEBI" id="CHEBI:15378"/>
        <dbReference type="ChEBI" id="CHEBI:57783"/>
        <dbReference type="ChEBI" id="CHEBI:58349"/>
        <dbReference type="ChEBI" id="CHEBI:65315"/>
        <dbReference type="ChEBI" id="CHEBI:74443"/>
        <dbReference type="EC" id="1.3.1.89"/>
    </reaction>
    <physiologicalReaction direction="right-to-left" evidence="29">
        <dbReference type="Rhea" id="RHEA:53362"/>
    </physiologicalReaction>
</comment>
<organism evidence="33 34">
    <name type="scientific">Gracilariopsis chorda</name>
    <dbReference type="NCBI Taxonomy" id="448386"/>
    <lineage>
        <taxon>Eukaryota</taxon>
        <taxon>Rhodophyta</taxon>
        <taxon>Florideophyceae</taxon>
        <taxon>Rhodymeniophycidae</taxon>
        <taxon>Gracilariales</taxon>
        <taxon>Gracilariaceae</taxon>
        <taxon>Gracilariopsis</taxon>
    </lineage>
</organism>
<evidence type="ECO:0000256" key="17">
    <source>
        <dbReference type="ARBA" id="ARBA00022833"/>
    </source>
</evidence>
<dbReference type="Proteomes" id="UP000247409">
    <property type="component" value="Unassembled WGS sequence"/>
</dbReference>
<evidence type="ECO:0000256" key="5">
    <source>
        <dbReference type="ARBA" id="ARBA00012376"/>
    </source>
</evidence>
<evidence type="ECO:0000256" key="20">
    <source>
        <dbReference type="ARBA" id="ARBA00023002"/>
    </source>
</evidence>
<keyword evidence="15" id="KW-0677">Repeat</keyword>
<evidence type="ECO:0000256" key="26">
    <source>
        <dbReference type="ARBA" id="ARBA00048266"/>
    </source>
</evidence>
<gene>
    <name evidence="33" type="ORF">BWQ96_00021</name>
</gene>
<comment type="catalytic activity">
    <reaction evidence="26">
        <text>5,6-dihydrouridine(47) in tRNA + NAD(+) = uridine(47) in tRNA + NADH + H(+)</text>
        <dbReference type="Rhea" id="RHEA:53364"/>
        <dbReference type="Rhea" id="RHEA-COMP:13539"/>
        <dbReference type="Rhea" id="RHEA-COMP:13540"/>
        <dbReference type="ChEBI" id="CHEBI:15378"/>
        <dbReference type="ChEBI" id="CHEBI:57540"/>
        <dbReference type="ChEBI" id="CHEBI:57945"/>
        <dbReference type="ChEBI" id="CHEBI:65315"/>
        <dbReference type="ChEBI" id="CHEBI:74443"/>
        <dbReference type="EC" id="1.3.1.89"/>
    </reaction>
    <physiologicalReaction direction="right-to-left" evidence="26">
        <dbReference type="Rhea" id="RHEA:53366"/>
    </physiologicalReaction>
</comment>
<evidence type="ECO:0000313" key="34">
    <source>
        <dbReference type="Proteomes" id="UP000247409"/>
    </source>
</evidence>
<dbReference type="CDD" id="cd17487">
    <property type="entry name" value="MFS_MFSD5_like"/>
    <property type="match status" value="1"/>
</dbReference>
<feature type="transmembrane region" description="Helical" evidence="31">
    <location>
        <begin position="506"/>
        <end position="526"/>
    </location>
</feature>
<dbReference type="EMBL" id="NBIV01000001">
    <property type="protein sequence ID" value="PXF49861.1"/>
    <property type="molecule type" value="Genomic_DNA"/>
</dbReference>
<name>A0A2V3J610_9FLOR</name>
<evidence type="ECO:0000256" key="4">
    <source>
        <dbReference type="ARBA" id="ARBA00005451"/>
    </source>
</evidence>